<keyword evidence="10 16" id="KW-0256">Endoplasmic reticulum</keyword>
<keyword evidence="9" id="KW-0319">Glycerol metabolism</keyword>
<evidence type="ECO:0000256" key="10">
    <source>
        <dbReference type="ARBA" id="ARBA00022824"/>
    </source>
</evidence>
<dbReference type="GO" id="GO:0019432">
    <property type="term" value="P:triglyceride biosynthetic process"/>
    <property type="evidence" value="ECO:0007669"/>
    <property type="project" value="UniProtKB-UniRule"/>
</dbReference>
<comment type="pathway">
    <text evidence="3">Lipid metabolism.</text>
</comment>
<evidence type="ECO:0000256" key="1">
    <source>
        <dbReference type="ARBA" id="ARBA00004477"/>
    </source>
</evidence>
<dbReference type="Proteomes" id="UP001150925">
    <property type="component" value="Unassembled WGS sequence"/>
</dbReference>
<evidence type="ECO:0000256" key="11">
    <source>
        <dbReference type="ARBA" id="ARBA00022989"/>
    </source>
</evidence>
<protein>
    <recommendedName>
        <fullName evidence="5 16">Diacylglycerol O-acyltransferase</fullName>
        <ecNumber evidence="5 16">2.3.1.20</ecNumber>
    </recommendedName>
</protein>
<name>A0A9W8AMP5_9FUNG</name>
<evidence type="ECO:0000256" key="9">
    <source>
        <dbReference type="ARBA" id="ARBA00022798"/>
    </source>
</evidence>
<keyword evidence="14 16" id="KW-0012">Acyltransferase</keyword>
<keyword evidence="11" id="KW-1133">Transmembrane helix</keyword>
<evidence type="ECO:0000256" key="15">
    <source>
        <dbReference type="ARBA" id="ARBA00048109"/>
    </source>
</evidence>
<keyword evidence="12 16" id="KW-0443">Lipid metabolism</keyword>
<dbReference type="GO" id="GO:0005789">
    <property type="term" value="C:endoplasmic reticulum membrane"/>
    <property type="evidence" value="ECO:0007669"/>
    <property type="project" value="UniProtKB-SubCell"/>
</dbReference>
<comment type="similarity">
    <text evidence="4 16">Belongs to the diacylglycerol acyltransferase family.</text>
</comment>
<keyword evidence="8" id="KW-0812">Transmembrane</keyword>
<proteinExistence type="inferred from homology"/>
<evidence type="ECO:0000256" key="8">
    <source>
        <dbReference type="ARBA" id="ARBA00022692"/>
    </source>
</evidence>
<evidence type="ECO:0000313" key="18">
    <source>
        <dbReference type="Proteomes" id="UP001150925"/>
    </source>
</evidence>
<comment type="function">
    <text evidence="16">Catalyzes the terminal and only committed step in triacylglycerol synthesis by using diacylglycerol and fatty acyl CoA as substrates.</text>
</comment>
<evidence type="ECO:0000256" key="7">
    <source>
        <dbReference type="ARBA" id="ARBA00022679"/>
    </source>
</evidence>
<dbReference type="PANTHER" id="PTHR12317:SF0">
    <property type="entry name" value="ACYLTRANSFERASE"/>
    <property type="match status" value="1"/>
</dbReference>
<reference evidence="17" key="1">
    <citation type="submission" date="2022-07" db="EMBL/GenBank/DDBJ databases">
        <title>Phylogenomic reconstructions and comparative analyses of Kickxellomycotina fungi.</title>
        <authorList>
            <person name="Reynolds N.K."/>
            <person name="Stajich J.E."/>
            <person name="Barry K."/>
            <person name="Grigoriev I.V."/>
            <person name="Crous P."/>
            <person name="Smith M.E."/>
        </authorList>
    </citation>
    <scope>NUCLEOTIDE SEQUENCE</scope>
    <source>
        <strain evidence="17">RSA 1196</strain>
    </source>
</reference>
<evidence type="ECO:0000256" key="4">
    <source>
        <dbReference type="ARBA" id="ARBA00005420"/>
    </source>
</evidence>
<evidence type="ECO:0000256" key="2">
    <source>
        <dbReference type="ARBA" id="ARBA00004771"/>
    </source>
</evidence>
<evidence type="ECO:0000256" key="6">
    <source>
        <dbReference type="ARBA" id="ARBA00022516"/>
    </source>
</evidence>
<dbReference type="EC" id="2.3.1.20" evidence="5 16"/>
<dbReference type="InterPro" id="IPR007130">
    <property type="entry name" value="DAGAT"/>
</dbReference>
<dbReference type="GO" id="GO:0004144">
    <property type="term" value="F:diacylglycerol O-acyltransferase activity"/>
    <property type="evidence" value="ECO:0007669"/>
    <property type="project" value="UniProtKB-UniRule"/>
</dbReference>
<comment type="subcellular location">
    <subcellularLocation>
        <location evidence="1 16">Endoplasmic reticulum membrane</location>
        <topology evidence="1 16">Multi-pass membrane protein</topology>
    </subcellularLocation>
</comment>
<comment type="pathway">
    <text evidence="2 16">Glycerolipid metabolism; triacylglycerol biosynthesis.</text>
</comment>
<organism evidence="17 18">
    <name type="scientific">Dispira parvispora</name>
    <dbReference type="NCBI Taxonomy" id="1520584"/>
    <lineage>
        <taxon>Eukaryota</taxon>
        <taxon>Fungi</taxon>
        <taxon>Fungi incertae sedis</taxon>
        <taxon>Zoopagomycota</taxon>
        <taxon>Kickxellomycotina</taxon>
        <taxon>Dimargaritomycetes</taxon>
        <taxon>Dimargaritales</taxon>
        <taxon>Dimargaritaceae</taxon>
        <taxon>Dispira</taxon>
    </lineage>
</organism>
<dbReference type="Pfam" id="PF03982">
    <property type="entry name" value="DAGAT"/>
    <property type="match status" value="1"/>
</dbReference>
<sequence length="331" mass="37867">MAFHFAFFNVPWERRRQMACLLFWAMLLPWCVSLAFGSLFNPLAWPLYIPYLVYIVFNRTPTQGSRGWSWLRKLKFWQYCADYFPVKLVVEDTLDPAHNYVFGYHPHGIISVGAFLNFATEATHISKLLPGLNLRLLTLTINFYIPFYREFLLGMNVASVSRNSIDYILNSGPGQSCVIVVGGASESLYAKPGQADLVLRKRLGFIKLAIKHGAKLVPCFTFGENDIYDQVNPGSGALLRSIQRKIQSYCGFTTPLFHGRGVFNYDLGLMPFRVPLVTVVGRPVSVRQNANPTLEEILQVQERYMVELQRIYTKYKDVYAKNRVSDLCFVE</sequence>
<keyword evidence="18" id="KW-1185">Reference proteome</keyword>
<dbReference type="OrthoDB" id="264532at2759"/>
<keyword evidence="6 16" id="KW-0444">Lipid biosynthesis</keyword>
<gene>
    <name evidence="17" type="primary">DGA1</name>
    <name evidence="17" type="ORF">IWQ62_003874</name>
</gene>
<keyword evidence="7 17" id="KW-0808">Transferase</keyword>
<evidence type="ECO:0000256" key="12">
    <source>
        <dbReference type="ARBA" id="ARBA00023098"/>
    </source>
</evidence>
<evidence type="ECO:0000256" key="5">
    <source>
        <dbReference type="ARBA" id="ARBA00013244"/>
    </source>
</evidence>
<comment type="catalytic activity">
    <reaction evidence="15 16">
        <text>an acyl-CoA + a 1,2-diacyl-sn-glycerol = a triacyl-sn-glycerol + CoA</text>
        <dbReference type="Rhea" id="RHEA:10868"/>
        <dbReference type="ChEBI" id="CHEBI:17815"/>
        <dbReference type="ChEBI" id="CHEBI:57287"/>
        <dbReference type="ChEBI" id="CHEBI:58342"/>
        <dbReference type="ChEBI" id="CHEBI:64615"/>
        <dbReference type="EC" id="2.3.1.20"/>
    </reaction>
</comment>
<evidence type="ECO:0000313" key="17">
    <source>
        <dbReference type="EMBL" id="KAJ1961423.1"/>
    </source>
</evidence>
<dbReference type="GO" id="GO:0006071">
    <property type="term" value="P:glycerol metabolic process"/>
    <property type="evidence" value="ECO:0007669"/>
    <property type="project" value="UniProtKB-UniRule"/>
</dbReference>
<accession>A0A9W8AMP5</accession>
<dbReference type="EMBL" id="JANBPY010001142">
    <property type="protein sequence ID" value="KAJ1961423.1"/>
    <property type="molecule type" value="Genomic_DNA"/>
</dbReference>
<dbReference type="AlphaFoldDB" id="A0A9W8AMP5"/>
<evidence type="ECO:0000256" key="16">
    <source>
        <dbReference type="RuleBase" id="RU367023"/>
    </source>
</evidence>
<dbReference type="PANTHER" id="PTHR12317">
    <property type="entry name" value="DIACYLGLYCEROL O-ACYLTRANSFERASE"/>
    <property type="match status" value="1"/>
</dbReference>
<evidence type="ECO:0000256" key="13">
    <source>
        <dbReference type="ARBA" id="ARBA00023136"/>
    </source>
</evidence>
<dbReference type="CDD" id="cd07987">
    <property type="entry name" value="LPLAT_MGAT-like"/>
    <property type="match status" value="1"/>
</dbReference>
<evidence type="ECO:0000256" key="14">
    <source>
        <dbReference type="ARBA" id="ARBA00023315"/>
    </source>
</evidence>
<comment type="caution">
    <text evidence="17">The sequence shown here is derived from an EMBL/GenBank/DDBJ whole genome shotgun (WGS) entry which is preliminary data.</text>
</comment>
<evidence type="ECO:0000256" key="3">
    <source>
        <dbReference type="ARBA" id="ARBA00005189"/>
    </source>
</evidence>
<keyword evidence="13" id="KW-0472">Membrane</keyword>